<sequence length="8" mass="827">MGPPNPTN</sequence>
<evidence type="ECO:0000313" key="1">
    <source>
        <dbReference type="EMBL" id="MBW98492.1"/>
    </source>
</evidence>
<reference evidence="1" key="1">
    <citation type="submission" date="2018-02" db="EMBL/GenBank/DDBJ databases">
        <title>Rhizophora mucronata_Transcriptome.</title>
        <authorList>
            <person name="Meera S.P."/>
            <person name="Sreeshan A."/>
            <person name="Augustine A."/>
        </authorList>
    </citation>
    <scope>NUCLEOTIDE SEQUENCE</scope>
    <source>
        <tissue evidence="1">Leaf</tissue>
    </source>
</reference>
<dbReference type="EMBL" id="GGEC01018009">
    <property type="protein sequence ID" value="MBW98492.1"/>
    <property type="molecule type" value="Transcribed_RNA"/>
</dbReference>
<protein>
    <submittedName>
        <fullName evidence="1">Uncharacterized protein</fullName>
    </submittedName>
</protein>
<organism evidence="1">
    <name type="scientific">Rhizophora mucronata</name>
    <name type="common">Asiatic mangrove</name>
    <dbReference type="NCBI Taxonomy" id="61149"/>
    <lineage>
        <taxon>Eukaryota</taxon>
        <taxon>Viridiplantae</taxon>
        <taxon>Streptophyta</taxon>
        <taxon>Embryophyta</taxon>
        <taxon>Tracheophyta</taxon>
        <taxon>Spermatophyta</taxon>
        <taxon>Magnoliopsida</taxon>
        <taxon>eudicotyledons</taxon>
        <taxon>Gunneridae</taxon>
        <taxon>Pentapetalae</taxon>
        <taxon>rosids</taxon>
        <taxon>fabids</taxon>
        <taxon>Malpighiales</taxon>
        <taxon>Rhizophoraceae</taxon>
        <taxon>Rhizophora</taxon>
    </lineage>
</organism>
<name>A0A2P2JYF6_RHIMU</name>
<proteinExistence type="predicted"/>
<accession>A0A2P2JYF6</accession>